<proteinExistence type="predicted"/>
<name>A0AAD6UN18_9AGAR</name>
<evidence type="ECO:0000256" key="1">
    <source>
        <dbReference type="SAM" id="MobiDB-lite"/>
    </source>
</evidence>
<evidence type="ECO:0000313" key="3">
    <source>
        <dbReference type="Proteomes" id="UP001219525"/>
    </source>
</evidence>
<sequence>MNTIHYKYDTTQKHYCTSETDPFSYISSGAETATFTQVEFTTDFMILGLIFGHRKFAAYIVTFGTSESATDLLILWCPGSDQIWLRLRLSISYRSSPRIPQGTRKCAFERKSDGHRNQYRFDRSGWYRHVSTSGGVGVVESVQYYLIPPPPRLGVRAASGTALEFRTQPGVHVERTAIDVNICSQISHVAPIVRVRVGVTAVAGLNRDTQSDELPRAEDGSRSRGKDHMHMQLSCATHAATDWTLMRHSRIFTSSMRRRLQMREFVAGRVWRGVLDGDLIEARRVPRSFSGADEQLHDFSQQTGRVGTTSRTSDSSGRGRSARTASSDRRHQELFSAYPEYLQYLDYLQYLE</sequence>
<dbReference type="AlphaFoldDB" id="A0AAD6UN18"/>
<keyword evidence="3" id="KW-1185">Reference proteome</keyword>
<feature type="region of interest" description="Disordered" evidence="1">
    <location>
        <begin position="301"/>
        <end position="329"/>
    </location>
</feature>
<dbReference type="EMBL" id="JARJCW010000142">
    <property type="protein sequence ID" value="KAJ7190816.1"/>
    <property type="molecule type" value="Genomic_DNA"/>
</dbReference>
<dbReference type="Proteomes" id="UP001219525">
    <property type="component" value="Unassembled WGS sequence"/>
</dbReference>
<comment type="caution">
    <text evidence="2">The sequence shown here is derived from an EMBL/GenBank/DDBJ whole genome shotgun (WGS) entry which is preliminary data.</text>
</comment>
<feature type="region of interest" description="Disordered" evidence="1">
    <location>
        <begin position="210"/>
        <end position="230"/>
    </location>
</feature>
<evidence type="ECO:0000313" key="2">
    <source>
        <dbReference type="EMBL" id="KAJ7190816.1"/>
    </source>
</evidence>
<accession>A0AAD6UN18</accession>
<reference evidence="2" key="1">
    <citation type="submission" date="2023-03" db="EMBL/GenBank/DDBJ databases">
        <title>Massive genome expansion in bonnet fungi (Mycena s.s.) driven by repeated elements and novel gene families across ecological guilds.</title>
        <authorList>
            <consortium name="Lawrence Berkeley National Laboratory"/>
            <person name="Harder C.B."/>
            <person name="Miyauchi S."/>
            <person name="Viragh M."/>
            <person name="Kuo A."/>
            <person name="Thoen E."/>
            <person name="Andreopoulos B."/>
            <person name="Lu D."/>
            <person name="Skrede I."/>
            <person name="Drula E."/>
            <person name="Henrissat B."/>
            <person name="Morin E."/>
            <person name="Kohler A."/>
            <person name="Barry K."/>
            <person name="LaButti K."/>
            <person name="Morin E."/>
            <person name="Salamov A."/>
            <person name="Lipzen A."/>
            <person name="Mereny Z."/>
            <person name="Hegedus B."/>
            <person name="Baldrian P."/>
            <person name="Stursova M."/>
            <person name="Weitz H."/>
            <person name="Taylor A."/>
            <person name="Grigoriev I.V."/>
            <person name="Nagy L.G."/>
            <person name="Martin F."/>
            <person name="Kauserud H."/>
        </authorList>
    </citation>
    <scope>NUCLEOTIDE SEQUENCE</scope>
    <source>
        <strain evidence="2">9144</strain>
    </source>
</reference>
<protein>
    <submittedName>
        <fullName evidence="2">Uncharacterized protein</fullName>
    </submittedName>
</protein>
<gene>
    <name evidence="2" type="ORF">GGX14DRAFT_407680</name>
</gene>
<feature type="compositionally biased region" description="Low complexity" evidence="1">
    <location>
        <begin position="303"/>
        <end position="325"/>
    </location>
</feature>
<organism evidence="2 3">
    <name type="scientific">Mycena pura</name>
    <dbReference type="NCBI Taxonomy" id="153505"/>
    <lineage>
        <taxon>Eukaryota</taxon>
        <taxon>Fungi</taxon>
        <taxon>Dikarya</taxon>
        <taxon>Basidiomycota</taxon>
        <taxon>Agaricomycotina</taxon>
        <taxon>Agaricomycetes</taxon>
        <taxon>Agaricomycetidae</taxon>
        <taxon>Agaricales</taxon>
        <taxon>Marasmiineae</taxon>
        <taxon>Mycenaceae</taxon>
        <taxon>Mycena</taxon>
    </lineage>
</organism>